<evidence type="ECO:0000313" key="4">
    <source>
        <dbReference type="Proteomes" id="UP000193104"/>
    </source>
</evidence>
<name>A0A1X1DCV2_9GAMM</name>
<feature type="domain" description="Bacterial Ig-like" evidence="2">
    <location>
        <begin position="320"/>
        <end position="398"/>
    </location>
</feature>
<dbReference type="AlphaFoldDB" id="A0A1X1DCV2"/>
<dbReference type="NCBIfam" id="NF033510">
    <property type="entry name" value="Ca_tandemer"/>
    <property type="match status" value="3"/>
</dbReference>
<gene>
    <name evidence="3" type="ORF">HA48_04090</name>
</gene>
<dbReference type="STRING" id="1076551.HA48_04090"/>
<accession>A0A1X1DCV2</accession>
<proteinExistence type="predicted"/>
<dbReference type="EMBL" id="MLFS01000007">
    <property type="protein sequence ID" value="ORM74447.1"/>
    <property type="molecule type" value="Genomic_DNA"/>
</dbReference>
<dbReference type="InterPro" id="IPR013783">
    <property type="entry name" value="Ig-like_fold"/>
</dbReference>
<dbReference type="Pfam" id="PF19077">
    <property type="entry name" value="Big_13"/>
    <property type="match status" value="3"/>
</dbReference>
<feature type="domain" description="Bacterial Ig-like" evidence="2">
    <location>
        <begin position="412"/>
        <end position="495"/>
    </location>
</feature>
<dbReference type="Gene3D" id="2.60.40.10">
    <property type="entry name" value="Immunoglobulins"/>
    <property type="match status" value="4"/>
</dbReference>
<organism evidence="3 4">
    <name type="scientific">Pantoea wallisii</name>
    <dbReference type="NCBI Taxonomy" id="1076551"/>
    <lineage>
        <taxon>Bacteria</taxon>
        <taxon>Pseudomonadati</taxon>
        <taxon>Pseudomonadota</taxon>
        <taxon>Gammaproteobacteria</taxon>
        <taxon>Enterobacterales</taxon>
        <taxon>Erwiniaceae</taxon>
        <taxon>Pantoea</taxon>
    </lineage>
</organism>
<evidence type="ECO:0000259" key="2">
    <source>
        <dbReference type="Pfam" id="PF19077"/>
    </source>
</evidence>
<dbReference type="InterPro" id="IPR044016">
    <property type="entry name" value="Big_13"/>
</dbReference>
<reference evidence="3 4" key="1">
    <citation type="journal article" date="2017" name="Antonie Van Leeuwenhoek">
        <title>Phylogenomic resolution of the bacterial genus Pantoea and its relationship with Erwinia and Tatumella.</title>
        <authorList>
            <person name="Palmer M."/>
            <person name="Steenkamp E.T."/>
            <person name="Coetzee M.P."/>
            <person name="Chan W.Y."/>
            <person name="van Zyl E."/>
            <person name="De Maayer P."/>
            <person name="Coutinho T.A."/>
            <person name="Blom J."/>
            <person name="Smits T.H."/>
            <person name="Duffy B."/>
            <person name="Venter S.N."/>
        </authorList>
    </citation>
    <scope>NUCLEOTIDE SEQUENCE [LARGE SCALE GENOMIC DNA]</scope>
    <source>
        <strain evidence="3 4">LMG 26277</strain>
    </source>
</reference>
<protein>
    <recommendedName>
        <fullName evidence="2">Bacterial Ig-like domain-containing protein</fullName>
    </recommendedName>
</protein>
<keyword evidence="4" id="KW-1185">Reference proteome</keyword>
<feature type="region of interest" description="Disordered" evidence="1">
    <location>
        <begin position="266"/>
        <end position="285"/>
    </location>
</feature>
<dbReference type="RefSeq" id="WP_128599910.1">
    <property type="nucleotide sequence ID" value="NZ_MLFS01000007.1"/>
</dbReference>
<evidence type="ECO:0000256" key="1">
    <source>
        <dbReference type="SAM" id="MobiDB-lite"/>
    </source>
</evidence>
<evidence type="ECO:0000313" key="3">
    <source>
        <dbReference type="EMBL" id="ORM74447.1"/>
    </source>
</evidence>
<feature type="compositionally biased region" description="Low complexity" evidence="1">
    <location>
        <begin position="219"/>
        <end position="234"/>
    </location>
</feature>
<feature type="domain" description="Bacterial Ig-like" evidence="2">
    <location>
        <begin position="206"/>
        <end position="294"/>
    </location>
</feature>
<dbReference type="OrthoDB" id="6527546at2"/>
<feature type="region of interest" description="Disordered" evidence="1">
    <location>
        <begin position="214"/>
        <end position="234"/>
    </location>
</feature>
<comment type="caution">
    <text evidence="3">The sequence shown here is derived from an EMBL/GenBank/DDBJ whole genome shotgun (WGS) entry which is preliminary data.</text>
</comment>
<sequence>MSVSPVSVAVIDKKTITKAEVLRAGKDGKAVKIQAIANGKYLLTHSNDGVAPENITVKRVGKNLLVMLEGADASKPDLIIEDFFAKSGTLVGKAEDGELHAYVATDGNADHEAVALADGETSALALGEGSVDDNAGYVLASGFEWSPALIALGGLAAIVAAAGLGYVVAKDHYQDKDSGQQQGAGGGDSGGDDLHVPVIAEVVDNVGDVTGPIANGGATDDTTPTFNGTGTPGNTIEIRDGETLIGEVLVGSDGSWSFTPDKALSAGSHSITTRERNANGVVSEPSDPWEFTIDLTAPAKGTIGGVFDDTAEPAKAISNGGLTKDNTPTLTGKAEAGSTVQVWDNGKLLGTTKADKDGNWKFTTPELVDGKHDLSIVVVDPVGNKSLPSDAFIIDVDTIAPENSGIGKIIDSDGNLIDDGSATKDPHPTLEGSGENGEVVIIIDNGKVIGSTVVEGGKWTFTPDKPLDSGRHELEVVVRDPAGNESAPSDKVIIDLEGANPPVDPEPIDHLPDPDVPLAGTIDTIFKDNNDAGIRYPIENGGAVNDQTIIITGTGVPGDLITIYLLGEEGNSYIFSTTIGADGKWEFTTPELAEDNYDMRGVFSHDGVVTGKTDIFNVTVDVTPPEQPEVGIEGLFGALSLNDLLAAEGHALFAEESNSAEGQDIKTSLLNGLEFNESVNMLTQQGVAINDSISEPLSGVHYDVQDI</sequence>
<dbReference type="Proteomes" id="UP000193104">
    <property type="component" value="Unassembled WGS sequence"/>
</dbReference>